<dbReference type="GO" id="GO:0019748">
    <property type="term" value="P:secondary metabolic process"/>
    <property type="evidence" value="ECO:0007669"/>
    <property type="project" value="TreeGrafter"/>
</dbReference>
<organism evidence="5 6">
    <name type="scientific">Setomelanomma holmii</name>
    <dbReference type="NCBI Taxonomy" id="210430"/>
    <lineage>
        <taxon>Eukaryota</taxon>
        <taxon>Fungi</taxon>
        <taxon>Dikarya</taxon>
        <taxon>Ascomycota</taxon>
        <taxon>Pezizomycotina</taxon>
        <taxon>Dothideomycetes</taxon>
        <taxon>Pleosporomycetidae</taxon>
        <taxon>Pleosporales</taxon>
        <taxon>Pleosporineae</taxon>
        <taxon>Phaeosphaeriaceae</taxon>
        <taxon>Setomelanomma</taxon>
    </lineage>
</organism>
<dbReference type="PANTHER" id="PTHR21240">
    <property type="entry name" value="2-AMINO-3-CARBOXYLMUCONATE-6-SEMIALDEHYDE DECARBOXYLASE"/>
    <property type="match status" value="1"/>
</dbReference>
<keyword evidence="1 3" id="KW-0210">Decarboxylase</keyword>
<dbReference type="SUPFAM" id="SSF51556">
    <property type="entry name" value="Metallo-dependent hydrolases"/>
    <property type="match status" value="1"/>
</dbReference>
<evidence type="ECO:0000256" key="1">
    <source>
        <dbReference type="ARBA" id="ARBA00022793"/>
    </source>
</evidence>
<dbReference type="InterPro" id="IPR032466">
    <property type="entry name" value="Metal_Hydrolase"/>
</dbReference>
<keyword evidence="2 3" id="KW-0456">Lyase</keyword>
<feature type="domain" description="Amidohydrolase-related" evidence="4">
    <location>
        <begin position="58"/>
        <end position="384"/>
    </location>
</feature>
<protein>
    <submittedName>
        <fullName evidence="5">Amidohydrolase 2</fullName>
    </submittedName>
</protein>
<evidence type="ECO:0000256" key="3">
    <source>
        <dbReference type="RuleBase" id="RU366045"/>
    </source>
</evidence>
<dbReference type="InterPro" id="IPR032465">
    <property type="entry name" value="ACMSD"/>
</dbReference>
<dbReference type="GO" id="GO:0016787">
    <property type="term" value="F:hydrolase activity"/>
    <property type="evidence" value="ECO:0007669"/>
    <property type="project" value="InterPro"/>
</dbReference>
<dbReference type="Proteomes" id="UP000799777">
    <property type="component" value="Unassembled WGS sequence"/>
</dbReference>
<gene>
    <name evidence="5" type="ORF">EK21DRAFT_85548</name>
</gene>
<dbReference type="EMBL" id="ML978161">
    <property type="protein sequence ID" value="KAF2034532.1"/>
    <property type="molecule type" value="Genomic_DNA"/>
</dbReference>
<keyword evidence="6" id="KW-1185">Reference proteome</keyword>
<name>A0A9P4LS91_9PLEO</name>
<comment type="caution">
    <text evidence="5">The sequence shown here is derived from an EMBL/GenBank/DDBJ whole genome shotgun (WGS) entry which is preliminary data.</text>
</comment>
<evidence type="ECO:0000256" key="2">
    <source>
        <dbReference type="ARBA" id="ARBA00023239"/>
    </source>
</evidence>
<evidence type="ECO:0000313" key="5">
    <source>
        <dbReference type="EMBL" id="KAF2034532.1"/>
    </source>
</evidence>
<comment type="similarity">
    <text evidence="3">Belongs to the metallo-dependent hydrolases superfamily.</text>
</comment>
<dbReference type="Gene3D" id="3.20.20.140">
    <property type="entry name" value="Metal-dependent hydrolases"/>
    <property type="match status" value="1"/>
</dbReference>
<dbReference type="InterPro" id="IPR006680">
    <property type="entry name" value="Amidohydro-rel"/>
</dbReference>
<dbReference type="Pfam" id="PF04909">
    <property type="entry name" value="Amidohydro_2"/>
    <property type="match status" value="1"/>
</dbReference>
<proteinExistence type="inferred from homology"/>
<dbReference type="AlphaFoldDB" id="A0A9P4LS91"/>
<dbReference type="PANTHER" id="PTHR21240:SF32">
    <property type="entry name" value="AMIDOHYDROLASE-RELATED DOMAIN-CONTAINING PROTEIN"/>
    <property type="match status" value="1"/>
</dbReference>
<dbReference type="GO" id="GO:0016831">
    <property type="term" value="F:carboxy-lyase activity"/>
    <property type="evidence" value="ECO:0007669"/>
    <property type="project" value="UniProtKB-KW"/>
</dbReference>
<sequence length="391" mass="42609">MCNPAPDLISKIHTNAARDSIILSSLPFLDEALSSISNLSATPLPNNLAQDFENATRIDTHTHPIPAWFRALEPNAAGRATPEWSVAAHLEFMATQGIKRSVLSVSTPQANAFLDVTGKGGRKEKTIALARILNEFVGEVCRLWPERFSWLAILPLPYVDEAVVEARYALEELGAVGVAVLTNHEAVYPGDEAIDGLWKYLQSRAEKSTEGRGVVFIHPTEPVISLDDGRFVNSRPSPLRSGLGEFYFETARAISSLIASSPTTTIPTFLKFPSLHFRVSHGAGAFPDISERFLLGFPAVAGRAREALRTRFWYDSAGPVFPNQIKGLVEGMGVGIGQMVFGTDYPYGIGFWDVNANIAGLADAGFLTDEEKDMVFYGNAERLWQGKIGGV</sequence>
<accession>A0A9P4LS91</accession>
<evidence type="ECO:0000259" key="4">
    <source>
        <dbReference type="Pfam" id="PF04909"/>
    </source>
</evidence>
<evidence type="ECO:0000313" key="6">
    <source>
        <dbReference type="Proteomes" id="UP000799777"/>
    </source>
</evidence>
<reference evidence="5" key="1">
    <citation type="journal article" date="2020" name="Stud. Mycol.">
        <title>101 Dothideomycetes genomes: a test case for predicting lifestyles and emergence of pathogens.</title>
        <authorList>
            <person name="Haridas S."/>
            <person name="Albert R."/>
            <person name="Binder M."/>
            <person name="Bloem J."/>
            <person name="Labutti K."/>
            <person name="Salamov A."/>
            <person name="Andreopoulos B."/>
            <person name="Baker S."/>
            <person name="Barry K."/>
            <person name="Bills G."/>
            <person name="Bluhm B."/>
            <person name="Cannon C."/>
            <person name="Castanera R."/>
            <person name="Culley D."/>
            <person name="Daum C."/>
            <person name="Ezra D."/>
            <person name="Gonzalez J."/>
            <person name="Henrissat B."/>
            <person name="Kuo A."/>
            <person name="Liang C."/>
            <person name="Lipzen A."/>
            <person name="Lutzoni F."/>
            <person name="Magnuson J."/>
            <person name="Mondo S."/>
            <person name="Nolan M."/>
            <person name="Ohm R."/>
            <person name="Pangilinan J."/>
            <person name="Park H.-J."/>
            <person name="Ramirez L."/>
            <person name="Alfaro M."/>
            <person name="Sun H."/>
            <person name="Tritt A."/>
            <person name="Yoshinaga Y."/>
            <person name="Zwiers L.-H."/>
            <person name="Turgeon B."/>
            <person name="Goodwin S."/>
            <person name="Spatafora J."/>
            <person name="Crous P."/>
            <person name="Grigoriev I."/>
        </authorList>
    </citation>
    <scope>NUCLEOTIDE SEQUENCE</scope>
    <source>
        <strain evidence="5">CBS 110217</strain>
    </source>
</reference>
<dbReference type="GO" id="GO:0005829">
    <property type="term" value="C:cytosol"/>
    <property type="evidence" value="ECO:0007669"/>
    <property type="project" value="TreeGrafter"/>
</dbReference>
<dbReference type="OrthoDB" id="2832284at2759"/>